<reference evidence="1" key="1">
    <citation type="journal article" date="2015" name="Nature">
        <title>Complex archaea that bridge the gap between prokaryotes and eukaryotes.</title>
        <authorList>
            <person name="Spang A."/>
            <person name="Saw J.H."/>
            <person name="Jorgensen S.L."/>
            <person name="Zaremba-Niedzwiedzka K."/>
            <person name="Martijn J."/>
            <person name="Lind A.E."/>
            <person name="van Eijk R."/>
            <person name="Schleper C."/>
            <person name="Guy L."/>
            <person name="Ettema T.J."/>
        </authorList>
    </citation>
    <scope>NUCLEOTIDE SEQUENCE</scope>
</reference>
<evidence type="ECO:0000313" key="1">
    <source>
        <dbReference type="EMBL" id="KKL19002.1"/>
    </source>
</evidence>
<accession>A0A0F9BYG6</accession>
<organism evidence="1">
    <name type="scientific">marine sediment metagenome</name>
    <dbReference type="NCBI Taxonomy" id="412755"/>
    <lineage>
        <taxon>unclassified sequences</taxon>
        <taxon>metagenomes</taxon>
        <taxon>ecological metagenomes</taxon>
    </lineage>
</organism>
<sequence length="373" mass="41739">MNSFLELYSSSDYLIRNRDYYKSTWEFINCEVDTLIPFQWEGGTSADYVITKIDTEGNETLITGKFFDGSTLISGWTLTGTGDWTVSSDVVIILAADTDPGDFITSNEFTLTAGKSIWVIIDKTKFSNLSHWTLFIKKGAVTVYTKSDWDQPWDGLSYYTAAATGSDYTVVIYTTGTGDVVTSTIVTAWQSKTVQSGSYHWYLGDVLSATAGEFDGVFRLKIEHDGDTFYSDWLDTCGFTDKTKYKISSDYDYGGVKYVGGYAQWIYKAATVRRAPEAEFEITGDKLNGKIIKEKTVSAVRYTLKMKVTEPEWEALVHSVNGTVEITDKDGKTYAAENIELRNPVWHGTNGIVEVSFVDSNNINIWTRNNSAL</sequence>
<name>A0A0F9BYG6_9ZZZZ</name>
<dbReference type="EMBL" id="LAZR01038647">
    <property type="protein sequence ID" value="KKL19002.1"/>
    <property type="molecule type" value="Genomic_DNA"/>
</dbReference>
<dbReference type="AlphaFoldDB" id="A0A0F9BYG6"/>
<proteinExistence type="predicted"/>
<gene>
    <name evidence="1" type="ORF">LCGC14_2469850</name>
</gene>
<comment type="caution">
    <text evidence="1">The sequence shown here is derived from an EMBL/GenBank/DDBJ whole genome shotgun (WGS) entry which is preliminary data.</text>
</comment>
<protein>
    <submittedName>
        <fullName evidence="1">Uncharacterized protein</fullName>
    </submittedName>
</protein>